<sequence>MDVVAKMIRVSIYVFLSVLTTVLTVQVIYTLGYGRHCGPHYADRRVYFHTHHSLSNQWSFDVLGIASRTMKDLVDNHPEVSKAAFLSSGNMHNPKVMEFGLVFRSTIAKHALPFIEVGDIEKLSIVKSNCK</sequence>
<dbReference type="EMBL" id="LYBM01000019">
    <property type="protein sequence ID" value="ODA33071.1"/>
    <property type="molecule type" value="Genomic_DNA"/>
</dbReference>
<evidence type="ECO:0000313" key="2">
    <source>
        <dbReference type="EMBL" id="ODA33071.1"/>
    </source>
</evidence>
<evidence type="ECO:0000256" key="1">
    <source>
        <dbReference type="SAM" id="Phobius"/>
    </source>
</evidence>
<keyword evidence="3" id="KW-1185">Reference proteome</keyword>
<feature type="transmembrane region" description="Helical" evidence="1">
    <location>
        <begin position="12"/>
        <end position="32"/>
    </location>
</feature>
<comment type="caution">
    <text evidence="2">The sequence shown here is derived from an EMBL/GenBank/DDBJ whole genome shotgun (WGS) entry which is preliminary data.</text>
</comment>
<name>A0A1C3EIJ8_9GAMM</name>
<keyword evidence="1" id="KW-0472">Membrane</keyword>
<dbReference type="Proteomes" id="UP000094936">
    <property type="component" value="Unassembled WGS sequence"/>
</dbReference>
<gene>
    <name evidence="2" type="ORF">A8L45_11540</name>
</gene>
<dbReference type="OrthoDB" id="5730548at2"/>
<proteinExistence type="predicted"/>
<keyword evidence="1" id="KW-1133">Transmembrane helix</keyword>
<dbReference type="RefSeq" id="WP_068902394.1">
    <property type="nucleotide sequence ID" value="NZ_JBHUIF010000002.1"/>
</dbReference>
<reference evidence="2 3" key="1">
    <citation type="submission" date="2016-05" db="EMBL/GenBank/DDBJ databases">
        <title>Genomic Taxonomy of the Vibrionaceae.</title>
        <authorList>
            <person name="Gomez-Gil B."/>
            <person name="Enciso-Ibarra J."/>
        </authorList>
    </citation>
    <scope>NUCLEOTIDE SEQUENCE [LARGE SCALE GENOMIC DNA]</scope>
    <source>
        <strain evidence="2 3">CAIM 1920</strain>
    </source>
</reference>
<evidence type="ECO:0000313" key="3">
    <source>
        <dbReference type="Proteomes" id="UP000094936"/>
    </source>
</evidence>
<organism evidence="2 3">
    <name type="scientific">Veronia pacifica</name>
    <dbReference type="NCBI Taxonomy" id="1080227"/>
    <lineage>
        <taxon>Bacteria</taxon>
        <taxon>Pseudomonadati</taxon>
        <taxon>Pseudomonadota</taxon>
        <taxon>Gammaproteobacteria</taxon>
        <taxon>Vibrionales</taxon>
        <taxon>Vibrionaceae</taxon>
        <taxon>Veronia</taxon>
    </lineage>
</organism>
<accession>A0A1C3EIJ8</accession>
<protein>
    <submittedName>
        <fullName evidence="2">Uncharacterized protein</fullName>
    </submittedName>
</protein>
<dbReference type="AlphaFoldDB" id="A0A1C3EIJ8"/>
<keyword evidence="1" id="KW-0812">Transmembrane</keyword>